<reference evidence="3" key="1">
    <citation type="submission" date="2022-11" db="UniProtKB">
        <authorList>
            <consortium name="WormBaseParasite"/>
        </authorList>
    </citation>
    <scope>IDENTIFICATION</scope>
</reference>
<dbReference type="Proteomes" id="UP000887540">
    <property type="component" value="Unplaced"/>
</dbReference>
<evidence type="ECO:0000313" key="2">
    <source>
        <dbReference type="Proteomes" id="UP000887540"/>
    </source>
</evidence>
<dbReference type="WBParaSite" id="ACRNAN_Path_1507.g5873.t1">
    <property type="protein sequence ID" value="ACRNAN_Path_1507.g5873.t1"/>
    <property type="gene ID" value="ACRNAN_Path_1507.g5873"/>
</dbReference>
<sequence>MDKQENKNLVDLSMVKKETSLVSIVKEEENKNLIDLSMVKKETSLVSIVKEEVNDSLENYKSVITHIKSEHVKQEPDSTFDQDEDIFSLEDTTTQKFSAYDGYMINQKIYKVKDEVDEEHEIDEVSSVHDDYIPMDYSSDESIPLYPQPSTSHDAIHDPNVTSTTQLHPSPQKKKKITTEKYRRASNKGGRSKFSDEHAEKYPHIQRSIKGQYFFYCSICQKHLAMSTRGPIAIEIHIKTEWHMELAGIPPSVQSFIKENAVKYSRLNAYAYKDEYTEMFPGIQPSSKGPEYFFCTLCDAHRTLGVSLAAKIKRHMQSKNHLLAESGKQPNFNKIHRNYSRRLKPKMLHKKDPTTEELIELYNIFNCEIVVENMEE</sequence>
<dbReference type="AlphaFoldDB" id="A0A914C1F4"/>
<evidence type="ECO:0000256" key="1">
    <source>
        <dbReference type="SAM" id="MobiDB-lite"/>
    </source>
</evidence>
<organism evidence="2 3">
    <name type="scientific">Acrobeloides nanus</name>
    <dbReference type="NCBI Taxonomy" id="290746"/>
    <lineage>
        <taxon>Eukaryota</taxon>
        <taxon>Metazoa</taxon>
        <taxon>Ecdysozoa</taxon>
        <taxon>Nematoda</taxon>
        <taxon>Chromadorea</taxon>
        <taxon>Rhabditida</taxon>
        <taxon>Tylenchina</taxon>
        <taxon>Cephalobomorpha</taxon>
        <taxon>Cephaloboidea</taxon>
        <taxon>Cephalobidae</taxon>
        <taxon>Acrobeloides</taxon>
    </lineage>
</organism>
<feature type="region of interest" description="Disordered" evidence="1">
    <location>
        <begin position="139"/>
        <end position="197"/>
    </location>
</feature>
<feature type="compositionally biased region" description="Polar residues" evidence="1">
    <location>
        <begin position="160"/>
        <end position="169"/>
    </location>
</feature>
<keyword evidence="2" id="KW-1185">Reference proteome</keyword>
<evidence type="ECO:0000313" key="3">
    <source>
        <dbReference type="WBParaSite" id="ACRNAN_Path_1507.g5873.t1"/>
    </source>
</evidence>
<name>A0A914C1F4_9BILA</name>
<proteinExistence type="predicted"/>
<accession>A0A914C1F4</accession>
<protein>
    <submittedName>
        <fullName evidence="3">Uncharacterized protein</fullName>
    </submittedName>
</protein>